<evidence type="ECO:0000313" key="1">
    <source>
        <dbReference type="EMBL" id="AIF82895.1"/>
    </source>
</evidence>
<accession>A0A075MP09</accession>
<dbReference type="AlphaFoldDB" id="A0A075MP09"/>
<dbReference type="Proteomes" id="UP000028194">
    <property type="component" value="Chromosome"/>
</dbReference>
<evidence type="ECO:0000313" key="2">
    <source>
        <dbReference type="Proteomes" id="UP000028194"/>
    </source>
</evidence>
<gene>
    <name evidence="1" type="ORF">NTE_00817</name>
</gene>
<protein>
    <submittedName>
        <fullName evidence="1">Uncharacterized protein</fullName>
    </submittedName>
</protein>
<organism evidence="1 2">
    <name type="scientific">Candidatus Nitrososphaera evergladensis SR1</name>
    <dbReference type="NCBI Taxonomy" id="1459636"/>
    <lineage>
        <taxon>Archaea</taxon>
        <taxon>Nitrososphaerota</taxon>
        <taxon>Nitrososphaeria</taxon>
        <taxon>Nitrososphaerales</taxon>
        <taxon>Nitrososphaeraceae</taxon>
        <taxon>Nitrososphaera</taxon>
    </lineage>
</organism>
<name>A0A075MP09_9ARCH</name>
<dbReference type="EMBL" id="CP007174">
    <property type="protein sequence ID" value="AIF82895.1"/>
    <property type="molecule type" value="Genomic_DNA"/>
</dbReference>
<proteinExistence type="predicted"/>
<dbReference type="KEGG" id="nev:NTE_00817"/>
<reference evidence="1 2" key="1">
    <citation type="journal article" date="2014" name="PLoS ONE">
        <title>Genome Sequence of Candidatus Nitrososphaera evergladensis from Group I.1b Enriched from Everglades Soil Reveals Novel Genomic Features of the Ammonia-Oxidizing Archaea.</title>
        <authorList>
            <person name="Zhalnina K.V."/>
            <person name="Dias R."/>
            <person name="Leonard M.T."/>
            <person name="Dorr de Quadros P."/>
            <person name="Camargo F.A."/>
            <person name="Drew J.C."/>
            <person name="Farmerie W.G."/>
            <person name="Daroub S.H."/>
            <person name="Triplett E.W."/>
        </authorList>
    </citation>
    <scope>NUCLEOTIDE SEQUENCE [LARGE SCALE GENOMIC DNA]</scope>
    <source>
        <strain evidence="1 2">SR1</strain>
    </source>
</reference>
<dbReference type="STRING" id="1459636.NTE_00817"/>
<keyword evidence="2" id="KW-1185">Reference proteome</keyword>
<sequence length="56" mass="6365">MECLGDNDVRWELHVIKMLDVLNVAASSASQRCLKTQMSDIVQLIICSKYCVLKNH</sequence>
<dbReference type="HOGENOM" id="CLU_3002957_0_0_2"/>